<keyword evidence="2" id="KW-1185">Reference proteome</keyword>
<organism evidence="1 2">
    <name type="scientific">Bythopirellula goksoeyrii</name>
    <dbReference type="NCBI Taxonomy" id="1400387"/>
    <lineage>
        <taxon>Bacteria</taxon>
        <taxon>Pseudomonadati</taxon>
        <taxon>Planctomycetota</taxon>
        <taxon>Planctomycetia</taxon>
        <taxon>Pirellulales</taxon>
        <taxon>Lacipirellulaceae</taxon>
        <taxon>Bythopirellula</taxon>
    </lineage>
</organism>
<dbReference type="KEGG" id="bgok:Pr1d_40350"/>
<dbReference type="Proteomes" id="UP000323917">
    <property type="component" value="Chromosome"/>
</dbReference>
<name>A0A5B9QFM2_9BACT</name>
<proteinExistence type="predicted"/>
<gene>
    <name evidence="1" type="ORF">Pr1d_40350</name>
</gene>
<protein>
    <submittedName>
        <fullName evidence="1">Uncharacterized protein</fullName>
    </submittedName>
</protein>
<evidence type="ECO:0000313" key="1">
    <source>
        <dbReference type="EMBL" id="QEG36699.1"/>
    </source>
</evidence>
<evidence type="ECO:0000313" key="2">
    <source>
        <dbReference type="Proteomes" id="UP000323917"/>
    </source>
</evidence>
<dbReference type="EMBL" id="CP042913">
    <property type="protein sequence ID" value="QEG36699.1"/>
    <property type="molecule type" value="Genomic_DNA"/>
</dbReference>
<dbReference type="AlphaFoldDB" id="A0A5B9QFM2"/>
<reference evidence="1 2" key="1">
    <citation type="submission" date="2019-08" db="EMBL/GenBank/DDBJ databases">
        <title>Deep-cultivation of Planctomycetes and their phenomic and genomic characterization uncovers novel biology.</title>
        <authorList>
            <person name="Wiegand S."/>
            <person name="Jogler M."/>
            <person name="Boedeker C."/>
            <person name="Pinto D."/>
            <person name="Vollmers J."/>
            <person name="Rivas-Marin E."/>
            <person name="Kohn T."/>
            <person name="Peeters S.H."/>
            <person name="Heuer A."/>
            <person name="Rast P."/>
            <person name="Oberbeckmann S."/>
            <person name="Bunk B."/>
            <person name="Jeske O."/>
            <person name="Meyerdierks A."/>
            <person name="Storesund J.E."/>
            <person name="Kallscheuer N."/>
            <person name="Luecker S."/>
            <person name="Lage O.M."/>
            <person name="Pohl T."/>
            <person name="Merkel B.J."/>
            <person name="Hornburger P."/>
            <person name="Mueller R.-W."/>
            <person name="Bruemmer F."/>
            <person name="Labrenz M."/>
            <person name="Spormann A.M."/>
            <person name="Op den Camp H."/>
            <person name="Overmann J."/>
            <person name="Amann R."/>
            <person name="Jetten M.S.M."/>
            <person name="Mascher T."/>
            <person name="Medema M.H."/>
            <person name="Devos D.P."/>
            <person name="Kaster A.-K."/>
            <person name="Ovreas L."/>
            <person name="Rohde M."/>
            <person name="Galperin M.Y."/>
            <person name="Jogler C."/>
        </authorList>
    </citation>
    <scope>NUCLEOTIDE SEQUENCE [LARGE SCALE GENOMIC DNA]</scope>
    <source>
        <strain evidence="1 2">Pr1d</strain>
    </source>
</reference>
<accession>A0A5B9QFM2</accession>
<sequence precursor="true">MRKTFEVVWSHQCPRHWVLRYVCSCIRRTSCRKLPLLAPSAVNSASQFAVDRLGGVQLESALLGWLVTFPIQFPSPVRIPERNGSGILPQINGRPVATRIFGKSGKSGKGRLDCVV</sequence>